<proteinExistence type="predicted"/>
<dbReference type="InterPro" id="IPR007899">
    <property type="entry name" value="CHAD_dom"/>
</dbReference>
<comment type="caution">
    <text evidence="2">The sequence shown here is derived from an EMBL/GenBank/DDBJ whole genome shotgun (WGS) entry which is preliminary data.</text>
</comment>
<evidence type="ECO:0000313" key="3">
    <source>
        <dbReference type="Proteomes" id="UP000588158"/>
    </source>
</evidence>
<evidence type="ECO:0000313" key="2">
    <source>
        <dbReference type="EMBL" id="MBB5831326.1"/>
    </source>
</evidence>
<name>A0A841A922_9MICO</name>
<dbReference type="PANTHER" id="PTHR39339">
    <property type="entry name" value="SLR1444 PROTEIN"/>
    <property type="match status" value="1"/>
</dbReference>
<evidence type="ECO:0000259" key="1">
    <source>
        <dbReference type="PROSITE" id="PS51708"/>
    </source>
</evidence>
<dbReference type="RefSeq" id="WP_184324817.1">
    <property type="nucleotide sequence ID" value="NZ_JACHLZ010000001.1"/>
</dbReference>
<dbReference type="AlphaFoldDB" id="A0A841A922"/>
<gene>
    <name evidence="2" type="ORF">HNR70_001139</name>
</gene>
<dbReference type="Proteomes" id="UP000588158">
    <property type="component" value="Unassembled WGS sequence"/>
</dbReference>
<dbReference type="SMART" id="SM00880">
    <property type="entry name" value="CHAD"/>
    <property type="match status" value="1"/>
</dbReference>
<sequence length="285" mass="30799">MTRTMTGAGSPDPDPLADYVHAHAARALIGIDTVDRAVDDLTVDLVHDTRTSLRRLRGTVRSFPAAFEHLPEYGDHVALDADLQAVALAFGEVRDADVLAELLLPALDELPSADGARPSPVPPARALLTRELDVLRDAALAQLRSDSGGSAWGRTADLLRTWRTAPPSLPHLDPVAVLEGAEARVRRRLTSAADDPAQLHSARKAAKRWRYAAELLLPLGPIAAERLARAEPYQELLGRVQDVEIARTFLAALDPEPEAVPTLENLLAHLLEMQQKAITAVRALG</sequence>
<accession>A0A841A922</accession>
<dbReference type="PROSITE" id="PS51708">
    <property type="entry name" value="CHAD"/>
    <property type="match status" value="1"/>
</dbReference>
<dbReference type="Gene3D" id="1.40.20.10">
    <property type="entry name" value="CHAD domain"/>
    <property type="match status" value="1"/>
</dbReference>
<dbReference type="PANTHER" id="PTHR39339:SF1">
    <property type="entry name" value="CHAD DOMAIN-CONTAINING PROTEIN"/>
    <property type="match status" value="1"/>
</dbReference>
<keyword evidence="3" id="KW-1185">Reference proteome</keyword>
<feature type="domain" description="CHAD" evidence="1">
    <location>
        <begin position="9"/>
        <end position="285"/>
    </location>
</feature>
<dbReference type="EMBL" id="JACHLZ010000001">
    <property type="protein sequence ID" value="MBB5831326.1"/>
    <property type="molecule type" value="Genomic_DNA"/>
</dbReference>
<organism evidence="2 3">
    <name type="scientific">Brachybacterium aquaticum</name>
    <dbReference type="NCBI Taxonomy" id="1432564"/>
    <lineage>
        <taxon>Bacteria</taxon>
        <taxon>Bacillati</taxon>
        <taxon>Actinomycetota</taxon>
        <taxon>Actinomycetes</taxon>
        <taxon>Micrococcales</taxon>
        <taxon>Dermabacteraceae</taxon>
        <taxon>Brachybacterium</taxon>
    </lineage>
</organism>
<reference evidence="2 3" key="1">
    <citation type="submission" date="2020-08" db="EMBL/GenBank/DDBJ databases">
        <title>Sequencing the genomes of 1000 actinobacteria strains.</title>
        <authorList>
            <person name="Klenk H.-P."/>
        </authorList>
    </citation>
    <scope>NUCLEOTIDE SEQUENCE [LARGE SCALE GENOMIC DNA]</scope>
    <source>
        <strain evidence="2 3">DSM 28796</strain>
    </source>
</reference>
<protein>
    <submittedName>
        <fullName evidence="2">CHAD domain-containing protein</fullName>
    </submittedName>
</protein>
<dbReference type="InterPro" id="IPR038186">
    <property type="entry name" value="CHAD_dom_sf"/>
</dbReference>
<dbReference type="Pfam" id="PF05235">
    <property type="entry name" value="CHAD"/>
    <property type="match status" value="1"/>
</dbReference>